<accession>A0A915LYI4</accession>
<dbReference type="Pfam" id="PF00620">
    <property type="entry name" value="RhoGAP"/>
    <property type="match status" value="1"/>
</dbReference>
<dbReference type="Gene3D" id="2.130.10.10">
    <property type="entry name" value="YVTN repeat-like/Quinoprotein amine dehydrogenase"/>
    <property type="match status" value="3"/>
</dbReference>
<protein>
    <submittedName>
        <fullName evidence="6">WD repeat-containing protein 55 homolog</fullName>
    </submittedName>
</protein>
<name>A0A915LYI4_MELJA</name>
<dbReference type="PROSITE" id="PS50191">
    <property type="entry name" value="CRAL_TRIO"/>
    <property type="match status" value="1"/>
</dbReference>
<feature type="repeat" description="WD" evidence="1">
    <location>
        <begin position="922"/>
        <end position="954"/>
    </location>
</feature>
<keyword evidence="2" id="KW-0175">Coiled coil</keyword>
<dbReference type="InterPro" id="IPR036865">
    <property type="entry name" value="CRAL-TRIO_dom_sf"/>
</dbReference>
<dbReference type="SMART" id="SM00516">
    <property type="entry name" value="SEC14"/>
    <property type="match status" value="1"/>
</dbReference>
<keyword evidence="5" id="KW-1185">Reference proteome</keyword>
<dbReference type="WBParaSite" id="scaffold1976_cov162.g3996">
    <property type="protein sequence ID" value="scaffold1976_cov162.g3996"/>
    <property type="gene ID" value="scaffold1976_cov162.g3996"/>
</dbReference>
<dbReference type="PANTHER" id="PTHR45808">
    <property type="entry name" value="RHO GTPASE-ACTIVATING PROTEIN 68F"/>
    <property type="match status" value="1"/>
</dbReference>
<dbReference type="PROSITE" id="PS50082">
    <property type="entry name" value="WD_REPEATS_2"/>
    <property type="match status" value="3"/>
</dbReference>
<dbReference type="SUPFAM" id="SSF48350">
    <property type="entry name" value="GTPase activation domain, GAP"/>
    <property type="match status" value="1"/>
</dbReference>
<keyword evidence="1" id="KW-0853">WD repeat</keyword>
<dbReference type="Pfam" id="PF13716">
    <property type="entry name" value="CRAL_TRIO_2"/>
    <property type="match status" value="1"/>
</dbReference>
<evidence type="ECO:0000313" key="6">
    <source>
        <dbReference type="WBParaSite" id="scaffold1976_cov162.g3996"/>
    </source>
</evidence>
<dbReference type="InterPro" id="IPR001251">
    <property type="entry name" value="CRAL-TRIO_dom"/>
</dbReference>
<evidence type="ECO:0000256" key="1">
    <source>
        <dbReference type="PROSITE-ProRule" id="PRU00221"/>
    </source>
</evidence>
<evidence type="ECO:0000259" key="3">
    <source>
        <dbReference type="PROSITE" id="PS50191"/>
    </source>
</evidence>
<evidence type="ECO:0000259" key="4">
    <source>
        <dbReference type="PROSITE" id="PS50238"/>
    </source>
</evidence>
<dbReference type="InterPro" id="IPR015943">
    <property type="entry name" value="WD40/YVTN_repeat-like_dom_sf"/>
</dbReference>
<dbReference type="PROSITE" id="PS50238">
    <property type="entry name" value="RHOGAP"/>
    <property type="match status" value="1"/>
</dbReference>
<dbReference type="GO" id="GO:2001136">
    <property type="term" value="P:negative regulation of endocytic recycling"/>
    <property type="evidence" value="ECO:0007669"/>
    <property type="project" value="TreeGrafter"/>
</dbReference>
<dbReference type="InterPro" id="IPR036322">
    <property type="entry name" value="WD40_repeat_dom_sf"/>
</dbReference>
<feature type="repeat" description="WD" evidence="1">
    <location>
        <begin position="1330"/>
        <end position="1375"/>
    </location>
</feature>
<evidence type="ECO:0000256" key="2">
    <source>
        <dbReference type="SAM" id="Coils"/>
    </source>
</evidence>
<organism evidence="5 6">
    <name type="scientific">Meloidogyne javanica</name>
    <name type="common">Root-knot nematode worm</name>
    <dbReference type="NCBI Taxonomy" id="6303"/>
    <lineage>
        <taxon>Eukaryota</taxon>
        <taxon>Metazoa</taxon>
        <taxon>Ecdysozoa</taxon>
        <taxon>Nematoda</taxon>
        <taxon>Chromadorea</taxon>
        <taxon>Rhabditida</taxon>
        <taxon>Tylenchina</taxon>
        <taxon>Tylenchomorpha</taxon>
        <taxon>Tylenchoidea</taxon>
        <taxon>Meloidogynidae</taxon>
        <taxon>Meloidogyninae</taxon>
        <taxon>Meloidogyne</taxon>
        <taxon>Meloidogyne incognita group</taxon>
    </lineage>
</organism>
<dbReference type="InterPro" id="IPR008936">
    <property type="entry name" value="Rho_GTPase_activation_prot"/>
</dbReference>
<dbReference type="GO" id="GO:0005737">
    <property type="term" value="C:cytoplasm"/>
    <property type="evidence" value="ECO:0007669"/>
    <property type="project" value="TreeGrafter"/>
</dbReference>
<dbReference type="PROSITE" id="PS50294">
    <property type="entry name" value="WD_REPEATS_REGION"/>
    <property type="match status" value="1"/>
</dbReference>
<feature type="domain" description="CRAL-TRIO" evidence="3">
    <location>
        <begin position="469"/>
        <end position="612"/>
    </location>
</feature>
<sequence length="1520" mass="173595">MGDSFVECLDPDSADKGDQHAIECFLLALIYVLRIKHDEKFLGLCTRLDENDNVQIAWMIEKLDSFGHFSVIPFHELLPSLNDKENTNPAGFSTPLRTVSDVNISRSWKTLPVERRRPCLSNFEESPVNKVLGSPRGEDVSRIYALRQEVKRLKEFAISLGREKDQLDDLYSLQSNELNEVKGENERLQGCISRLLPQSERVAFLEDKVLQLDSENAQFSKSLIAEKNRNAKNEATMGEIMFQRDEALQKVDLLVDQLKHLQNEYEKALRRGNDELQMHEQSRKLLLASEKKWSSEFSALQAKLSEAYSSLEQDRKFKLEDAELKEYERDEYIFSLNQNLERSEEAKRKMEVSLVERDEKIKHLNDLAGKRAKQVAELQTYHDLYIKLKREVSEYKRYNMQNSTTTGNDFIVDDCFADDDLVTSDADINTVATEFKQQLFAQQKSFLERDNFENELGPSGVNEDPFGENFTDMASNEIIDVFGEGDFAARPVVVFYAYRLPSNKTFDHLKFVQFTLDKIVDQDYTVIYFHYGLRSNNKPPFKWLFNVYQLLDRRYKKNLKALYLVHPTKFIRFVWRIFQPVISFKFEKKLHYVNSLNELTDFVSTTNLNLPQPIIDFDLSISSSSPKSSVISSFENNVEKQPPRPTQQFNVSLKFIMDHNPNCDIPPIASDLMDFLLEHGLQTKGIFRRSANVTTLKALQQRINLGEKIDFLRDPEFNGDLENSILLASVLLKTFLRSLGEPLITNKLYPELTLLAAAIEKPAYIDATRDLLQRLPPENLLLLKRIIEFLKQIEAHSEENLMNANNLSVVFGPNLTWPTDQQGIMGLTKDFLKFQQSGSFNLLASPNGMVQFVDSVTCAVAAAESVSFYNMRTLAKTKQIRFEGRIVTSFALTKDKSKIAIGYDNGSIHLHRVEDESPPIVFNGHKTGVNCLTFSDDGFILASGGKDSVIALWDGLNESVVANSEIELSVFELKWNKEIKEENDDEEVIDDLNIKRICSEDVNDNELIKEDQANKVLHCKKRGSLLRQAKGRALQLSVSSDEAILCCVGADSLVDIYRNFTEEESDKRFRRKLRKLRQRLEIQENEENKDDLSSQMSKLESEVRKDITTIIARIGDYRADSKVKWVDMCDSFTFLPNGRTREYRFYCLLKSNNVLGVSIRVDWKNSATESFLLTSLGQRVHRTDIRALAISSKSDIIVTGSNESAIVWDLQELVSLNKLVADGLQQISAALLFANDTQLILGTRTGSLFLFNLKACELIERSDSVHDSITGLCAFPNKDGFVSFGQDKKARFWCFERAKDSSDRKLIITGSGDKSVRIWGLDFGDCHRSLFAHDGNVTCVQFCINMADDEKLFWSAGSDGKLKQWDAVTFNHIQTLNAHTDQIDAIAQNFDSKILVPGETKNSESGLATLKSMETIKSTENIMEAIEIVRRERIDNENDNEHIPHILLRAYPNGIHHNQIIHSIELLPIIDELKTVVPTIIEFSANQIGFNIAALKFLQMSLEDKQKEKLFKQAFNLTEE</sequence>
<dbReference type="Gene3D" id="1.10.555.10">
    <property type="entry name" value="Rho GTPase activation protein"/>
    <property type="match status" value="1"/>
</dbReference>
<dbReference type="PANTHER" id="PTHR45808:SF2">
    <property type="entry name" value="RHO GTPASE-ACTIVATING PROTEIN 68F"/>
    <property type="match status" value="1"/>
</dbReference>
<feature type="coiled-coil region" evidence="2">
    <location>
        <begin position="1066"/>
        <end position="1102"/>
    </location>
</feature>
<feature type="coiled-coil region" evidence="2">
    <location>
        <begin position="244"/>
        <end position="275"/>
    </location>
</feature>
<dbReference type="SMART" id="SM00324">
    <property type="entry name" value="RhoGAP"/>
    <property type="match status" value="1"/>
</dbReference>
<dbReference type="Pfam" id="PF00400">
    <property type="entry name" value="WD40"/>
    <property type="match status" value="4"/>
</dbReference>
<dbReference type="SUPFAM" id="SSF52087">
    <property type="entry name" value="CRAL/TRIO domain"/>
    <property type="match status" value="1"/>
</dbReference>
<dbReference type="InterPro" id="IPR001680">
    <property type="entry name" value="WD40_rpt"/>
</dbReference>
<feature type="domain" description="Rho-GAP" evidence="4">
    <location>
        <begin position="651"/>
        <end position="843"/>
    </location>
</feature>
<dbReference type="InterPro" id="IPR000198">
    <property type="entry name" value="RhoGAP_dom"/>
</dbReference>
<dbReference type="CDD" id="cd00170">
    <property type="entry name" value="SEC14"/>
    <property type="match status" value="1"/>
</dbReference>
<dbReference type="SUPFAM" id="SSF50978">
    <property type="entry name" value="WD40 repeat-like"/>
    <property type="match status" value="1"/>
</dbReference>
<dbReference type="GO" id="GO:0005096">
    <property type="term" value="F:GTPase activator activity"/>
    <property type="evidence" value="ECO:0007669"/>
    <property type="project" value="TreeGrafter"/>
</dbReference>
<dbReference type="SMART" id="SM00320">
    <property type="entry name" value="WD40"/>
    <property type="match status" value="6"/>
</dbReference>
<proteinExistence type="predicted"/>
<reference evidence="6" key="1">
    <citation type="submission" date="2022-11" db="UniProtKB">
        <authorList>
            <consortium name="WormBaseParasite"/>
        </authorList>
    </citation>
    <scope>IDENTIFICATION</scope>
</reference>
<evidence type="ECO:0000313" key="5">
    <source>
        <dbReference type="Proteomes" id="UP000887561"/>
    </source>
</evidence>
<feature type="repeat" description="WD" evidence="1">
    <location>
        <begin position="1301"/>
        <end position="1329"/>
    </location>
</feature>
<dbReference type="GO" id="GO:0007264">
    <property type="term" value="P:small GTPase-mediated signal transduction"/>
    <property type="evidence" value="ECO:0007669"/>
    <property type="project" value="TreeGrafter"/>
</dbReference>
<dbReference type="Proteomes" id="UP000887561">
    <property type="component" value="Unplaced"/>
</dbReference>
<dbReference type="Gene3D" id="3.40.525.10">
    <property type="entry name" value="CRAL-TRIO lipid binding domain"/>
    <property type="match status" value="1"/>
</dbReference>